<dbReference type="Proteomes" id="UP000233469">
    <property type="component" value="Unassembled WGS sequence"/>
</dbReference>
<dbReference type="EMBL" id="LLXL01000499">
    <property type="protein sequence ID" value="PKK71656.1"/>
    <property type="molecule type" value="Genomic_DNA"/>
</dbReference>
<dbReference type="AlphaFoldDB" id="A0A2N1NCN5"/>
<gene>
    <name evidence="1" type="ORF">RhiirC2_849003</name>
</gene>
<evidence type="ECO:0000313" key="2">
    <source>
        <dbReference type="Proteomes" id="UP000233469"/>
    </source>
</evidence>
<dbReference type="VEuPathDB" id="FungiDB:RhiirA1_458550"/>
<name>A0A2N1NCN5_9GLOM</name>
<sequence>MISITIDITNGIEEESFISTKINKYNYNQIANYINRKNSNQLEIYNCISSLHLPLKPLIDLVSYFQITDLENIEDYTNSIIPIIFIPFNNDENECYYCKRSYSTTLLFKQKYCKHCLMLYIKYTVNDNLDLCSICDNCGYYFSCNRKHEPRSSDFCTRNIKEWCNNCSEILCFKQIVTNNRWAHFYYYVKKYSEKIKNCKLCEIYNCISRLYLPLKPLIDLISYSQIANLENMKDSSNPIIPIMFIPFNNDEDECCYCKRSYSTTLLFKQKYCKHCLILYTKYTASNNLDVHITTIDSQCSNGHKSRSLDFCIQNIHEWCNSCSEILCFKKIVTNNRFYEVNNVVYYRKQKLIENEKDCKLCGKSIYQQECLNEPNYIEFKLCSDCYQIFSGWIESTLTKKSIPVLYLPWWDAYARCITCD</sequence>
<accession>A0A2N1NCN5</accession>
<reference evidence="1 2" key="2">
    <citation type="submission" date="2017-10" db="EMBL/GenBank/DDBJ databases">
        <title>Extensive intraspecific genome diversity in a model arbuscular mycorrhizal fungus.</title>
        <authorList>
            <person name="Chen E.C.H."/>
            <person name="Morin E."/>
            <person name="Baudet D."/>
            <person name="Noel J."/>
            <person name="Ndikumana S."/>
            <person name="Charron P."/>
            <person name="St-Onge C."/>
            <person name="Giorgi J."/>
            <person name="Grigoriev I.V."/>
            <person name="Roux C."/>
            <person name="Martin F.M."/>
            <person name="Corradi N."/>
        </authorList>
    </citation>
    <scope>NUCLEOTIDE SEQUENCE [LARGE SCALE GENOMIC DNA]</scope>
    <source>
        <strain evidence="1 2">C2</strain>
    </source>
</reference>
<organism evidence="1 2">
    <name type="scientific">Rhizophagus irregularis</name>
    <dbReference type="NCBI Taxonomy" id="588596"/>
    <lineage>
        <taxon>Eukaryota</taxon>
        <taxon>Fungi</taxon>
        <taxon>Fungi incertae sedis</taxon>
        <taxon>Mucoromycota</taxon>
        <taxon>Glomeromycotina</taxon>
        <taxon>Glomeromycetes</taxon>
        <taxon>Glomerales</taxon>
        <taxon>Glomeraceae</taxon>
        <taxon>Rhizophagus</taxon>
    </lineage>
</organism>
<comment type="caution">
    <text evidence="1">The sequence shown here is derived from an EMBL/GenBank/DDBJ whole genome shotgun (WGS) entry which is preliminary data.</text>
</comment>
<proteinExistence type="predicted"/>
<dbReference type="VEuPathDB" id="FungiDB:RhiirA1_459935"/>
<dbReference type="VEuPathDB" id="FungiDB:FUN_004926"/>
<evidence type="ECO:0000313" key="1">
    <source>
        <dbReference type="EMBL" id="PKK71656.1"/>
    </source>
</evidence>
<reference evidence="1 2" key="1">
    <citation type="submission" date="2016-04" db="EMBL/GenBank/DDBJ databases">
        <title>Genome analyses suggest a sexual origin of heterokaryosis in a supposedly ancient asexual fungus.</title>
        <authorList>
            <person name="Ropars J."/>
            <person name="Sedzielewska K."/>
            <person name="Noel J."/>
            <person name="Charron P."/>
            <person name="Farinelli L."/>
            <person name="Marton T."/>
            <person name="Kruger M."/>
            <person name="Pelin A."/>
            <person name="Brachmann A."/>
            <person name="Corradi N."/>
        </authorList>
    </citation>
    <scope>NUCLEOTIDE SEQUENCE [LARGE SCALE GENOMIC DNA]</scope>
    <source>
        <strain evidence="1 2">C2</strain>
    </source>
</reference>
<protein>
    <submittedName>
        <fullName evidence="1">Uncharacterized protein</fullName>
    </submittedName>
</protein>